<protein>
    <recommendedName>
        <fullName evidence="7">peptidoglycan glycosyltransferase</fullName>
        <ecNumber evidence="7">2.4.99.28</ecNumber>
    </recommendedName>
</protein>
<dbReference type="SUPFAM" id="SSF56601">
    <property type="entry name" value="beta-lactamase/transpeptidase-like"/>
    <property type="match status" value="1"/>
</dbReference>
<dbReference type="InterPro" id="IPR023346">
    <property type="entry name" value="Lysozyme-like_dom_sf"/>
</dbReference>
<organism evidence="12 13">
    <name type="scientific">candidate division TA06 bacterium</name>
    <dbReference type="NCBI Taxonomy" id="2250710"/>
    <lineage>
        <taxon>Bacteria</taxon>
        <taxon>Bacteria division TA06</taxon>
    </lineage>
</organism>
<dbReference type="PANTHER" id="PTHR32282">
    <property type="entry name" value="BINDING PROTEIN TRANSPEPTIDASE, PUTATIVE-RELATED"/>
    <property type="match status" value="1"/>
</dbReference>
<dbReference type="GO" id="GO:0004180">
    <property type="term" value="F:carboxypeptidase activity"/>
    <property type="evidence" value="ECO:0007669"/>
    <property type="project" value="UniProtKB-KW"/>
</dbReference>
<evidence type="ECO:0000256" key="6">
    <source>
        <dbReference type="ARBA" id="ARBA00023268"/>
    </source>
</evidence>
<keyword evidence="6" id="KW-0511">Multifunctional enzyme</keyword>
<evidence type="ECO:0000256" key="4">
    <source>
        <dbReference type="ARBA" id="ARBA00022679"/>
    </source>
</evidence>
<dbReference type="InterPro" id="IPR001460">
    <property type="entry name" value="PCN-bd_Tpept"/>
</dbReference>
<evidence type="ECO:0000256" key="5">
    <source>
        <dbReference type="ARBA" id="ARBA00022801"/>
    </source>
</evidence>
<evidence type="ECO:0000256" key="1">
    <source>
        <dbReference type="ARBA" id="ARBA00022645"/>
    </source>
</evidence>
<feature type="domain" description="Penicillin-binding C-terminal" evidence="11">
    <location>
        <begin position="526"/>
        <end position="607"/>
    </location>
</feature>
<dbReference type="GO" id="GO:0030288">
    <property type="term" value="C:outer membrane-bounded periplasmic space"/>
    <property type="evidence" value="ECO:0007669"/>
    <property type="project" value="TreeGrafter"/>
</dbReference>
<reference evidence="12 13" key="1">
    <citation type="submission" date="2019-03" db="EMBL/GenBank/DDBJ databases">
        <title>Metabolic potential of uncultured bacteria and archaea associated with petroleum seepage in deep-sea sediments.</title>
        <authorList>
            <person name="Dong X."/>
            <person name="Hubert C."/>
        </authorList>
    </citation>
    <scope>NUCLEOTIDE SEQUENCE [LARGE SCALE GENOMIC DNA]</scope>
    <source>
        <strain evidence="12">E29_bin36</strain>
    </source>
</reference>
<dbReference type="GO" id="GO:0006508">
    <property type="term" value="P:proteolysis"/>
    <property type="evidence" value="ECO:0007669"/>
    <property type="project" value="UniProtKB-KW"/>
</dbReference>
<dbReference type="Pfam" id="PF00912">
    <property type="entry name" value="Transgly"/>
    <property type="match status" value="1"/>
</dbReference>
<dbReference type="EMBL" id="SOIP01000189">
    <property type="protein sequence ID" value="TET81935.1"/>
    <property type="molecule type" value="Genomic_DNA"/>
</dbReference>
<dbReference type="GO" id="GO:0009252">
    <property type="term" value="P:peptidoglycan biosynthetic process"/>
    <property type="evidence" value="ECO:0007669"/>
    <property type="project" value="InterPro"/>
</dbReference>
<evidence type="ECO:0000256" key="2">
    <source>
        <dbReference type="ARBA" id="ARBA00022670"/>
    </source>
</evidence>
<dbReference type="InterPro" id="IPR011815">
    <property type="entry name" value="PBP_1c"/>
</dbReference>
<evidence type="ECO:0000313" key="12">
    <source>
        <dbReference type="EMBL" id="TET81935.1"/>
    </source>
</evidence>
<feature type="domain" description="Penicillin-binding protein transpeptidase" evidence="9">
    <location>
        <begin position="145"/>
        <end position="377"/>
    </location>
</feature>
<sequence>YFNLAPYGGNIVGSAAASYFYFNKHQKDITLGEAAFLGAVPNSPTAYRPDAKQSKAKEGREKILRRLLKRGAITQHQFLEAVSEPLPEKRFPMPFIAPHLARHLKQRYPYENRLVSTIDTRIQILTRNVLKNYLGPLRKKGITQGAVVVMDTRTREVLALVGSLDFFDEEAGGQVNGALSLRSPGSALKPFVYTLAMDEGLVSPQSILLDVPVDYSGFRPLNYDERYRGVITVEEALTHSLNVPAVNLTARFKEKGLYSFLKEAGITTLTRPREYYGLSLILGGCEVKLLELTTLYAGLANGGEFLTYRLLLDQPAQRSRRLLGEGTAFIITDMLTKVTRPDFPRTWESSINLPKVAWKTGTSYGHKDAWSIGYSPDFTVGVWVGNFNGVGSPALVGAEAAAPILFHLFNALASSTPKRWFVKPDCVKEREVCALSGMVPSAHCSALKREYYVPGKSPHVVCTIHQPFNVDKKTGARLCSRCRINRKYETEVFEIWPPKIATWMERNGLRIRRIPEHYPMCPEVIAGGPPVIHSPSARSEYLIRESVGLENQKILLEASVSNSVRKIYWFLDSKLVFQGDPTERVFITPFPGKHTLTCMDEEGRSTDMVLNIR</sequence>
<dbReference type="Pfam" id="PF00905">
    <property type="entry name" value="Transpeptidase"/>
    <property type="match status" value="1"/>
</dbReference>
<keyword evidence="2" id="KW-0645">Protease</keyword>
<comment type="catalytic activity">
    <reaction evidence="8">
        <text>[GlcNAc-(1-&gt;4)-Mur2Ac(oyl-L-Ala-gamma-D-Glu-L-Lys-D-Ala-D-Ala)](n)-di-trans,octa-cis-undecaprenyl diphosphate + beta-D-GlcNAc-(1-&gt;4)-Mur2Ac(oyl-L-Ala-gamma-D-Glu-L-Lys-D-Ala-D-Ala)-di-trans,octa-cis-undecaprenyl diphosphate = [GlcNAc-(1-&gt;4)-Mur2Ac(oyl-L-Ala-gamma-D-Glu-L-Lys-D-Ala-D-Ala)](n+1)-di-trans,octa-cis-undecaprenyl diphosphate + di-trans,octa-cis-undecaprenyl diphosphate + H(+)</text>
        <dbReference type="Rhea" id="RHEA:23708"/>
        <dbReference type="Rhea" id="RHEA-COMP:9602"/>
        <dbReference type="Rhea" id="RHEA-COMP:9603"/>
        <dbReference type="ChEBI" id="CHEBI:15378"/>
        <dbReference type="ChEBI" id="CHEBI:58405"/>
        <dbReference type="ChEBI" id="CHEBI:60033"/>
        <dbReference type="ChEBI" id="CHEBI:78435"/>
        <dbReference type="EC" id="2.4.99.28"/>
    </reaction>
</comment>
<keyword evidence="5" id="KW-0378">Hydrolase</keyword>
<dbReference type="GO" id="GO:0008955">
    <property type="term" value="F:peptidoglycan glycosyltransferase activity"/>
    <property type="evidence" value="ECO:0007669"/>
    <property type="project" value="UniProtKB-EC"/>
</dbReference>
<gene>
    <name evidence="12" type="primary">pbpC</name>
    <name evidence="12" type="ORF">E3J38_03045</name>
</gene>
<dbReference type="InterPro" id="IPR036950">
    <property type="entry name" value="PBP_transglycosylase"/>
</dbReference>
<evidence type="ECO:0000259" key="9">
    <source>
        <dbReference type="Pfam" id="PF00905"/>
    </source>
</evidence>
<dbReference type="NCBIfam" id="TIGR02073">
    <property type="entry name" value="PBP_1c"/>
    <property type="match status" value="1"/>
</dbReference>
<proteinExistence type="predicted"/>
<feature type="non-terminal residue" evidence="12">
    <location>
        <position position="1"/>
    </location>
</feature>
<dbReference type="InterPro" id="IPR001264">
    <property type="entry name" value="Glyco_trans_51"/>
</dbReference>
<dbReference type="AlphaFoldDB" id="A0A523XRN2"/>
<keyword evidence="3" id="KW-0328">Glycosyltransferase</keyword>
<dbReference type="InterPro" id="IPR012338">
    <property type="entry name" value="Beta-lactam/transpept-like"/>
</dbReference>
<evidence type="ECO:0000313" key="13">
    <source>
        <dbReference type="Proteomes" id="UP000315534"/>
    </source>
</evidence>
<dbReference type="SUPFAM" id="SSF53955">
    <property type="entry name" value="Lysozyme-like"/>
    <property type="match status" value="1"/>
</dbReference>
<evidence type="ECO:0000259" key="11">
    <source>
        <dbReference type="Pfam" id="PF06832"/>
    </source>
</evidence>
<dbReference type="Gene3D" id="1.10.3810.10">
    <property type="entry name" value="Biosynthetic peptidoglycan transglycosylase-like"/>
    <property type="match status" value="1"/>
</dbReference>
<evidence type="ECO:0000256" key="7">
    <source>
        <dbReference type="ARBA" id="ARBA00044770"/>
    </source>
</evidence>
<accession>A0A523XRN2</accession>
<dbReference type="EC" id="2.4.99.28" evidence="7"/>
<dbReference type="InterPro" id="IPR050396">
    <property type="entry name" value="Glycosyltr_51/Transpeptidase"/>
</dbReference>
<dbReference type="GO" id="GO:0008658">
    <property type="term" value="F:penicillin binding"/>
    <property type="evidence" value="ECO:0007669"/>
    <property type="project" value="InterPro"/>
</dbReference>
<comment type="caution">
    <text evidence="12">The sequence shown here is derived from an EMBL/GenBank/DDBJ whole genome shotgun (WGS) entry which is preliminary data.</text>
</comment>
<dbReference type="InterPro" id="IPR009647">
    <property type="entry name" value="PBP_C"/>
</dbReference>
<evidence type="ECO:0000259" key="10">
    <source>
        <dbReference type="Pfam" id="PF00912"/>
    </source>
</evidence>
<keyword evidence="1" id="KW-0121">Carboxypeptidase</keyword>
<name>A0A523XRN2_UNCT6</name>
<keyword evidence="4" id="KW-0808">Transferase</keyword>
<dbReference type="Pfam" id="PF06832">
    <property type="entry name" value="BiPBP_C"/>
    <property type="match status" value="1"/>
</dbReference>
<dbReference type="Proteomes" id="UP000315534">
    <property type="component" value="Unassembled WGS sequence"/>
</dbReference>
<evidence type="ECO:0000256" key="8">
    <source>
        <dbReference type="ARBA" id="ARBA00049902"/>
    </source>
</evidence>
<feature type="domain" description="Glycosyl transferase family 51" evidence="10">
    <location>
        <begin position="1"/>
        <end position="67"/>
    </location>
</feature>
<dbReference type="PANTHER" id="PTHR32282:SF15">
    <property type="entry name" value="PENICILLIN-BINDING PROTEIN 1C"/>
    <property type="match status" value="1"/>
</dbReference>
<evidence type="ECO:0000256" key="3">
    <source>
        <dbReference type="ARBA" id="ARBA00022676"/>
    </source>
</evidence>
<dbReference type="Gene3D" id="3.40.710.10">
    <property type="entry name" value="DD-peptidase/beta-lactamase superfamily"/>
    <property type="match status" value="1"/>
</dbReference>